<organism evidence="1 2">
    <name type="scientific">Cryptosporidium xiaoi</name>
    <dbReference type="NCBI Taxonomy" id="659607"/>
    <lineage>
        <taxon>Eukaryota</taxon>
        <taxon>Sar</taxon>
        <taxon>Alveolata</taxon>
        <taxon>Apicomplexa</taxon>
        <taxon>Conoidasida</taxon>
        <taxon>Coccidia</taxon>
        <taxon>Eucoccidiorida</taxon>
        <taxon>Eimeriorina</taxon>
        <taxon>Cryptosporidiidae</taxon>
        <taxon>Cryptosporidium</taxon>
    </lineage>
</organism>
<evidence type="ECO:0000313" key="1">
    <source>
        <dbReference type="EMBL" id="KAK6588182.1"/>
    </source>
</evidence>
<protein>
    <submittedName>
        <fullName evidence="1">Uncharacterized protein</fullName>
    </submittedName>
</protein>
<comment type="caution">
    <text evidence="1">The sequence shown here is derived from an EMBL/GenBank/DDBJ whole genome shotgun (WGS) entry which is preliminary data.</text>
</comment>
<dbReference type="Proteomes" id="UP001311799">
    <property type="component" value="Unassembled WGS sequence"/>
</dbReference>
<evidence type="ECO:0000313" key="2">
    <source>
        <dbReference type="Proteomes" id="UP001311799"/>
    </source>
</evidence>
<sequence>MSEENDVISQLVAKALKEMKILSKNSMGVEQKLEEKVTKAIGLVLEDFIDNSLQAGALYSLYNNSNVIDKKTILHYFNTNYVIGSNTCFEL</sequence>
<keyword evidence="2" id="KW-1185">Reference proteome</keyword>
<name>A0AAV9XU80_9CRYT</name>
<proteinExistence type="predicted"/>
<accession>A0AAV9XU80</accession>
<reference evidence="1 2" key="1">
    <citation type="submission" date="2023-10" db="EMBL/GenBank/DDBJ databases">
        <title>Comparative genomics analysis reveals potential genetic determinants of host preference in Cryptosporidium xiaoi.</title>
        <authorList>
            <person name="Xiao L."/>
            <person name="Li J."/>
        </authorList>
    </citation>
    <scope>NUCLEOTIDE SEQUENCE [LARGE SCALE GENOMIC DNA]</scope>
    <source>
        <strain evidence="1 2">52996</strain>
    </source>
</reference>
<gene>
    <name evidence="1" type="ORF">RS030_6910</name>
</gene>
<dbReference type="AlphaFoldDB" id="A0AAV9XU80"/>
<dbReference type="EMBL" id="JAWDEY010000034">
    <property type="protein sequence ID" value="KAK6588182.1"/>
    <property type="molecule type" value="Genomic_DNA"/>
</dbReference>